<keyword evidence="6" id="KW-1185">Reference proteome</keyword>
<gene>
    <name evidence="5" type="ORF">O0S09_00330</name>
</gene>
<sequence length="171" mass="18843">MDVTVREMEPGDWGAVSRIYQEGIDTGTATFQPEVPAFSEWDRSHLPVCRLVAVVSGMVIGFAVLMPVSSRAVYAGVAEVSIYITKTCAGNGAGTILLHALIVESERQGIWMLQSGILSGNAASVRLHEKCGFRLVGYREKVGCDRHGTWRDVIFFERRSRVVAWENPAEK</sequence>
<dbReference type="Pfam" id="PF00583">
    <property type="entry name" value="Acetyltransf_1"/>
    <property type="match status" value="1"/>
</dbReference>
<dbReference type="RefSeq" id="WP_268921880.1">
    <property type="nucleotide sequence ID" value="NZ_JAPTGC010000001.1"/>
</dbReference>
<dbReference type="InterPro" id="IPR000182">
    <property type="entry name" value="GNAT_dom"/>
</dbReference>
<dbReference type="PANTHER" id="PTHR43072">
    <property type="entry name" value="N-ACETYLTRANSFERASE"/>
    <property type="match status" value="1"/>
</dbReference>
<feature type="transmembrane region" description="Helical" evidence="3">
    <location>
        <begin position="48"/>
        <end position="68"/>
    </location>
</feature>
<accession>A0ABT4IIZ2</accession>
<dbReference type="InterPro" id="IPR016181">
    <property type="entry name" value="Acyl_CoA_acyltransferase"/>
</dbReference>
<evidence type="ECO:0000256" key="3">
    <source>
        <dbReference type="SAM" id="Phobius"/>
    </source>
</evidence>
<keyword evidence="3" id="KW-0472">Membrane</keyword>
<dbReference type="PROSITE" id="PS51186">
    <property type="entry name" value="GNAT"/>
    <property type="match status" value="1"/>
</dbReference>
<keyword evidence="3" id="KW-1133">Transmembrane helix</keyword>
<protein>
    <submittedName>
        <fullName evidence="5">GNAT family N-acetyltransferase</fullName>
    </submittedName>
</protein>
<dbReference type="EMBL" id="JAPTGC010000001">
    <property type="protein sequence ID" value="MCZ0861700.1"/>
    <property type="molecule type" value="Genomic_DNA"/>
</dbReference>
<evidence type="ECO:0000313" key="6">
    <source>
        <dbReference type="Proteomes" id="UP001141336"/>
    </source>
</evidence>
<dbReference type="SUPFAM" id="SSF55729">
    <property type="entry name" value="Acyl-CoA N-acyltransferases (Nat)"/>
    <property type="match status" value="1"/>
</dbReference>
<keyword evidence="3" id="KW-0812">Transmembrane</keyword>
<comment type="caution">
    <text evidence="5">The sequence shown here is derived from an EMBL/GenBank/DDBJ whole genome shotgun (WGS) entry which is preliminary data.</text>
</comment>
<dbReference type="Proteomes" id="UP001141336">
    <property type="component" value="Unassembled WGS sequence"/>
</dbReference>
<evidence type="ECO:0000256" key="1">
    <source>
        <dbReference type="ARBA" id="ARBA00022679"/>
    </source>
</evidence>
<reference evidence="5" key="1">
    <citation type="submission" date="2022-12" db="EMBL/GenBank/DDBJ databases">
        <title>Isolation and characterisation of novel Methanocorpusculum spp. from native Australian herbivores indicates the genus is ancestrally host-associated.</title>
        <authorList>
            <person name="Volmer J.G."/>
            <person name="Soo R.M."/>
            <person name="Evans P.N."/>
            <person name="Hoedt E.C."/>
            <person name="Astorga Alsina A.L."/>
            <person name="Woodcroft B.J."/>
            <person name="Tyson G.W."/>
            <person name="Hugenholtz P."/>
            <person name="Morrison M."/>
        </authorList>
    </citation>
    <scope>NUCLEOTIDE SEQUENCE</scope>
    <source>
        <strain evidence="5">CW153</strain>
    </source>
</reference>
<organism evidence="5 6">
    <name type="scientific">Methanocorpusculum vombati</name>
    <dbReference type="NCBI Taxonomy" id="3002864"/>
    <lineage>
        <taxon>Archaea</taxon>
        <taxon>Methanobacteriati</taxon>
        <taxon>Methanobacteriota</taxon>
        <taxon>Stenosarchaea group</taxon>
        <taxon>Methanomicrobia</taxon>
        <taxon>Methanomicrobiales</taxon>
        <taxon>Methanocorpusculaceae</taxon>
        <taxon>Methanocorpusculum</taxon>
    </lineage>
</organism>
<keyword evidence="1" id="KW-0808">Transferase</keyword>
<proteinExistence type="predicted"/>
<name>A0ABT4IIZ2_9EURY</name>
<dbReference type="Gene3D" id="3.40.630.30">
    <property type="match status" value="1"/>
</dbReference>
<feature type="domain" description="N-acetyltransferase" evidence="4">
    <location>
        <begin position="3"/>
        <end position="157"/>
    </location>
</feature>
<evidence type="ECO:0000259" key="4">
    <source>
        <dbReference type="PROSITE" id="PS51186"/>
    </source>
</evidence>
<keyword evidence="2" id="KW-0012">Acyltransferase</keyword>
<evidence type="ECO:0000313" key="5">
    <source>
        <dbReference type="EMBL" id="MCZ0861700.1"/>
    </source>
</evidence>
<dbReference type="PANTHER" id="PTHR43072:SF23">
    <property type="entry name" value="UPF0039 PROTEIN C11D3.02C"/>
    <property type="match status" value="1"/>
</dbReference>
<feature type="transmembrane region" description="Helical" evidence="3">
    <location>
        <begin position="80"/>
        <end position="103"/>
    </location>
</feature>
<evidence type="ECO:0000256" key="2">
    <source>
        <dbReference type="ARBA" id="ARBA00023315"/>
    </source>
</evidence>